<dbReference type="InterPro" id="IPR004358">
    <property type="entry name" value="Sig_transdc_His_kin-like_C"/>
</dbReference>
<organism evidence="15 16">
    <name type="scientific">Nitrososphaera gargensis (strain Ga9.2)</name>
    <dbReference type="NCBI Taxonomy" id="1237085"/>
    <lineage>
        <taxon>Archaea</taxon>
        <taxon>Nitrososphaerota</taxon>
        <taxon>Nitrososphaeria</taxon>
        <taxon>Nitrososphaerales</taxon>
        <taxon>Nitrososphaeraceae</taxon>
        <taxon>Nitrososphaera</taxon>
    </lineage>
</organism>
<dbReference type="GO" id="GO:0000155">
    <property type="term" value="F:phosphorelay sensor kinase activity"/>
    <property type="evidence" value="ECO:0007669"/>
    <property type="project" value="InterPro"/>
</dbReference>
<keyword evidence="8 15" id="KW-0418">Kinase</keyword>
<evidence type="ECO:0000256" key="11">
    <source>
        <dbReference type="PROSITE-ProRule" id="PRU00110"/>
    </source>
</evidence>
<dbReference type="Pfam" id="PF02895">
    <property type="entry name" value="H-kinase_dim"/>
    <property type="match status" value="1"/>
</dbReference>
<keyword evidence="10" id="KW-0902">Two-component regulatory system</keyword>
<dbReference type="Gene3D" id="3.30.565.10">
    <property type="entry name" value="Histidine kinase-like ATPase, C-terminal domain"/>
    <property type="match status" value="1"/>
</dbReference>
<dbReference type="SUPFAM" id="SSF47226">
    <property type="entry name" value="Histidine-containing phosphotransfer domain, HPT domain"/>
    <property type="match status" value="1"/>
</dbReference>
<dbReference type="CDD" id="cd16916">
    <property type="entry name" value="HATPase_CheA-like"/>
    <property type="match status" value="1"/>
</dbReference>
<dbReference type="InterPro" id="IPR002545">
    <property type="entry name" value="CheW-lke_dom"/>
</dbReference>
<name>K0IDX7_NITGG</name>
<dbReference type="Gene3D" id="2.40.50.180">
    <property type="entry name" value="CheA-289, Domain 4"/>
    <property type="match status" value="1"/>
</dbReference>
<evidence type="ECO:0000256" key="8">
    <source>
        <dbReference type="ARBA" id="ARBA00022777"/>
    </source>
</evidence>
<keyword evidence="5 11" id="KW-0597">Phosphoprotein</keyword>
<dbReference type="InterPro" id="IPR036890">
    <property type="entry name" value="HATPase_C_sf"/>
</dbReference>
<evidence type="ECO:0000313" key="16">
    <source>
        <dbReference type="Proteomes" id="UP000008037"/>
    </source>
</evidence>
<dbReference type="Proteomes" id="UP000008037">
    <property type="component" value="Chromosome"/>
</dbReference>
<protein>
    <recommendedName>
        <fullName evidence="3">Chemotaxis protein CheA</fullName>
        <ecNumber evidence="2">2.7.13.3</ecNumber>
    </recommendedName>
</protein>
<dbReference type="PROSITE" id="PS50109">
    <property type="entry name" value="HIS_KIN"/>
    <property type="match status" value="1"/>
</dbReference>
<evidence type="ECO:0000256" key="10">
    <source>
        <dbReference type="ARBA" id="ARBA00023012"/>
    </source>
</evidence>
<dbReference type="Pfam" id="PF02518">
    <property type="entry name" value="HATPase_c"/>
    <property type="match status" value="1"/>
</dbReference>
<comment type="catalytic activity">
    <reaction evidence="1">
        <text>ATP + protein L-histidine = ADP + protein N-phospho-L-histidine.</text>
        <dbReference type="EC" id="2.7.13.3"/>
    </reaction>
</comment>
<dbReference type="SMART" id="SM00073">
    <property type="entry name" value="HPT"/>
    <property type="match status" value="1"/>
</dbReference>
<dbReference type="Pfam" id="PF01627">
    <property type="entry name" value="Hpt"/>
    <property type="match status" value="1"/>
</dbReference>
<dbReference type="PATRIC" id="fig|1237085.11.peg.969"/>
<evidence type="ECO:0000259" key="13">
    <source>
        <dbReference type="PROSITE" id="PS50851"/>
    </source>
</evidence>
<dbReference type="AlphaFoldDB" id="K0IDX7"/>
<dbReference type="SUPFAM" id="SSF55874">
    <property type="entry name" value="ATPase domain of HSP90 chaperone/DNA topoisomerase II/histidine kinase"/>
    <property type="match status" value="1"/>
</dbReference>
<keyword evidence="7" id="KW-0547">Nucleotide-binding</keyword>
<dbReference type="CDD" id="cd00088">
    <property type="entry name" value="HPT"/>
    <property type="match status" value="1"/>
</dbReference>
<dbReference type="InterPro" id="IPR004105">
    <property type="entry name" value="CheA-like_dim"/>
</dbReference>
<evidence type="ECO:0000256" key="6">
    <source>
        <dbReference type="ARBA" id="ARBA00022679"/>
    </source>
</evidence>
<dbReference type="InterPro" id="IPR037006">
    <property type="entry name" value="CheA-like_homodim_sf"/>
</dbReference>
<evidence type="ECO:0000256" key="7">
    <source>
        <dbReference type="ARBA" id="ARBA00022741"/>
    </source>
</evidence>
<feature type="modified residue" description="Phosphohistidine" evidence="11">
    <location>
        <position position="63"/>
    </location>
</feature>
<dbReference type="PANTHER" id="PTHR43395">
    <property type="entry name" value="SENSOR HISTIDINE KINASE CHEA"/>
    <property type="match status" value="1"/>
</dbReference>
<dbReference type="InParanoid" id="K0IDX7"/>
<proteinExistence type="predicted"/>
<sequence>MARWKVKERGKECSSMSDDFSKYREMFVQEAIEHIQSLNNAMLQLEQDPHSKEHLDSAFRAAHTLKGMAATMGYEQIRQVCKTIEELFDRLRKREVRLTTGVADFLFKSFDVLDKMVNDENKIINMEEFMQEFQKVTSGSENASGQQGYDLSSPNASAAAANGMIIPAAEQSGISEETGNNQSHTKTQTIRVKMDDLDSLVDLVGEIMIAKMRLEQVLSDSQQAGKPRQVLRNLDRLINNLQNHTMKIRLVPIEQIFDRFPRMVRDLSNSQGKEVRLEMEGTGIELDRTVLDAIRDPLLHMLRNSVDHGIELPEEREKMGKPRHGTIKLKASRLGDKVLIEVSDDGRGIDLEKVKEKAIEKHIINRQEAEAMTTEDIVDLLGSPGLSTAQKVTDVSGRGVGLNVVINKIESVGGTVRIKTEKNHGTTFTMTIPLSLAIIGGLLVKIGNEKYVIQISNVLSTIQIDQDELRRIHGKPVVMFREQVVPLVYGAEVLNVPQTPAQDSHCKMTVIIVEKGGKPLGLVVDSFESKQDIVLKHIDRIGYNSSNVPTDATILSDGRVALILDLTQLEEKKT</sequence>
<dbReference type="GO" id="GO:0005737">
    <property type="term" value="C:cytoplasm"/>
    <property type="evidence" value="ECO:0007669"/>
    <property type="project" value="InterPro"/>
</dbReference>
<dbReference type="Pfam" id="PF01584">
    <property type="entry name" value="CheW"/>
    <property type="match status" value="1"/>
</dbReference>
<dbReference type="FunFam" id="3.30.565.10:FF:000016">
    <property type="entry name" value="Chemotaxis protein CheA, putative"/>
    <property type="match status" value="1"/>
</dbReference>
<dbReference type="Gene3D" id="1.20.120.160">
    <property type="entry name" value="HPT domain"/>
    <property type="match status" value="1"/>
</dbReference>
<evidence type="ECO:0000259" key="14">
    <source>
        <dbReference type="PROSITE" id="PS50894"/>
    </source>
</evidence>
<dbReference type="InterPro" id="IPR036097">
    <property type="entry name" value="HisK_dim/P_sf"/>
</dbReference>
<dbReference type="HOGENOM" id="CLU_000650_3_7_2"/>
<dbReference type="SMART" id="SM01231">
    <property type="entry name" value="H-kinase_dim"/>
    <property type="match status" value="1"/>
</dbReference>
<dbReference type="InterPro" id="IPR036641">
    <property type="entry name" value="HPT_dom_sf"/>
</dbReference>
<dbReference type="InterPro" id="IPR005467">
    <property type="entry name" value="His_kinase_dom"/>
</dbReference>
<dbReference type="InterPro" id="IPR003594">
    <property type="entry name" value="HATPase_dom"/>
</dbReference>
<accession>K0IDX7</accession>
<dbReference type="SMART" id="SM00387">
    <property type="entry name" value="HATPase_c"/>
    <property type="match status" value="1"/>
</dbReference>
<feature type="domain" description="Histidine kinase" evidence="12">
    <location>
        <begin position="232"/>
        <end position="436"/>
    </location>
</feature>
<dbReference type="InterPro" id="IPR051315">
    <property type="entry name" value="Bact_Chemotaxis_CheA"/>
</dbReference>
<evidence type="ECO:0000259" key="12">
    <source>
        <dbReference type="PROSITE" id="PS50109"/>
    </source>
</evidence>
<gene>
    <name evidence="15" type="primary">cheA</name>
    <name evidence="15" type="ordered locus">Ngar_c10180</name>
</gene>
<dbReference type="PROSITE" id="PS50894">
    <property type="entry name" value="HPT"/>
    <property type="match status" value="1"/>
</dbReference>
<evidence type="ECO:0000256" key="2">
    <source>
        <dbReference type="ARBA" id="ARBA00012438"/>
    </source>
</evidence>
<keyword evidence="16" id="KW-1185">Reference proteome</keyword>
<evidence type="ECO:0000256" key="4">
    <source>
        <dbReference type="ARBA" id="ARBA00022500"/>
    </source>
</evidence>
<dbReference type="EMBL" id="CP002408">
    <property type="protein sequence ID" value="AFU57960.1"/>
    <property type="molecule type" value="Genomic_DNA"/>
</dbReference>
<dbReference type="SUPFAM" id="SSF50341">
    <property type="entry name" value="CheW-like"/>
    <property type="match status" value="1"/>
</dbReference>
<keyword evidence="6 15" id="KW-0808">Transferase</keyword>
<dbReference type="PROSITE" id="PS50851">
    <property type="entry name" value="CHEW"/>
    <property type="match status" value="1"/>
</dbReference>
<dbReference type="KEGG" id="nga:Ngar_c10180"/>
<dbReference type="EC" id="2.7.13.3" evidence="2"/>
<evidence type="ECO:0000256" key="9">
    <source>
        <dbReference type="ARBA" id="ARBA00022840"/>
    </source>
</evidence>
<reference evidence="15 16" key="1">
    <citation type="journal article" date="2012" name="Environ. Microbiol.">
        <title>The genome of the ammonia-oxidizing Candidatus Nitrososphaera gargensis: insights into metabolic versatility and environmental adaptations.</title>
        <authorList>
            <person name="Spang A."/>
            <person name="Poehlein A."/>
            <person name="Offre P."/>
            <person name="Zumbragel S."/>
            <person name="Haider S."/>
            <person name="Rychlik N."/>
            <person name="Nowka B."/>
            <person name="Schmeisser C."/>
            <person name="Lebedeva E.V."/>
            <person name="Rattei T."/>
            <person name="Bohm C."/>
            <person name="Schmid M."/>
            <person name="Galushko A."/>
            <person name="Hatzenpichler R."/>
            <person name="Weinmaier T."/>
            <person name="Daniel R."/>
            <person name="Schleper C."/>
            <person name="Spieck E."/>
            <person name="Streit W."/>
            <person name="Wagner M."/>
        </authorList>
    </citation>
    <scope>NUCLEOTIDE SEQUENCE [LARGE SCALE GENOMIC DNA]</scope>
    <source>
        <strain evidence="16">Ga9.2</strain>
    </source>
</reference>
<evidence type="ECO:0000256" key="5">
    <source>
        <dbReference type="ARBA" id="ARBA00022553"/>
    </source>
</evidence>
<dbReference type="Gene3D" id="1.10.287.560">
    <property type="entry name" value="Histidine kinase CheA-like, homodimeric domain"/>
    <property type="match status" value="1"/>
</dbReference>
<keyword evidence="9" id="KW-0067">ATP-binding</keyword>
<dbReference type="SUPFAM" id="SSF47384">
    <property type="entry name" value="Homodimeric domain of signal transducing histidine kinase"/>
    <property type="match status" value="1"/>
</dbReference>
<dbReference type="PRINTS" id="PR00344">
    <property type="entry name" value="BCTRLSENSOR"/>
</dbReference>
<evidence type="ECO:0000256" key="1">
    <source>
        <dbReference type="ARBA" id="ARBA00000085"/>
    </source>
</evidence>
<evidence type="ECO:0000313" key="15">
    <source>
        <dbReference type="EMBL" id="AFU57960.1"/>
    </source>
</evidence>
<dbReference type="InterPro" id="IPR036061">
    <property type="entry name" value="CheW-like_dom_sf"/>
</dbReference>
<dbReference type="PANTHER" id="PTHR43395:SF10">
    <property type="entry name" value="CHEMOTAXIS PROTEIN CHEA"/>
    <property type="match status" value="1"/>
</dbReference>
<keyword evidence="4" id="KW-0145">Chemotaxis</keyword>
<dbReference type="GO" id="GO:0006935">
    <property type="term" value="P:chemotaxis"/>
    <property type="evidence" value="ECO:0007669"/>
    <property type="project" value="InterPro"/>
</dbReference>
<dbReference type="SMART" id="SM00260">
    <property type="entry name" value="CheW"/>
    <property type="match status" value="1"/>
</dbReference>
<dbReference type="STRING" id="1237085.Ngar_c10180"/>
<dbReference type="InterPro" id="IPR008207">
    <property type="entry name" value="Sig_transdc_His_kin_Hpt_dom"/>
</dbReference>
<feature type="domain" description="HPt" evidence="14">
    <location>
        <begin position="16"/>
        <end position="120"/>
    </location>
</feature>
<evidence type="ECO:0000256" key="3">
    <source>
        <dbReference type="ARBA" id="ARBA00021495"/>
    </source>
</evidence>
<feature type="domain" description="CheW-like" evidence="13">
    <location>
        <begin position="438"/>
        <end position="574"/>
    </location>
</feature>